<dbReference type="SMART" id="SM00850">
    <property type="entry name" value="LytTR"/>
    <property type="match status" value="1"/>
</dbReference>
<name>A0A8J6J7A0_9FIRM</name>
<dbReference type="GO" id="GO:0000156">
    <property type="term" value="F:phosphorelay response regulator activity"/>
    <property type="evidence" value="ECO:0007669"/>
    <property type="project" value="InterPro"/>
</dbReference>
<dbReference type="AlphaFoldDB" id="A0A8J6J7A0"/>
<gene>
    <name evidence="2" type="ORF">H8S11_03995</name>
</gene>
<evidence type="ECO:0000259" key="1">
    <source>
        <dbReference type="PROSITE" id="PS50930"/>
    </source>
</evidence>
<dbReference type="PROSITE" id="PS50930">
    <property type="entry name" value="HTH_LYTTR"/>
    <property type="match status" value="1"/>
</dbReference>
<protein>
    <submittedName>
        <fullName evidence="2">LytTR family transcriptional regulator</fullName>
    </submittedName>
</protein>
<sequence length="152" mass="17216">MEVELKLEPGRQEPKVVILAGEDSPSLERLRAHLSGLSLGPITVWRGERALPVRQEEFLRFFADGKGVSAQTENQIYAVHLRLYELEERLDTTRFVRISNSEIINLDRVTAIDLSLAGTIRMTLEGAVHAYVSRRYVKKIKDTLNLRGGDKT</sequence>
<dbReference type="Pfam" id="PF04397">
    <property type="entry name" value="LytTR"/>
    <property type="match status" value="1"/>
</dbReference>
<comment type="caution">
    <text evidence="2">The sequence shown here is derived from an EMBL/GenBank/DDBJ whole genome shotgun (WGS) entry which is preliminary data.</text>
</comment>
<dbReference type="GO" id="GO:0003677">
    <property type="term" value="F:DNA binding"/>
    <property type="evidence" value="ECO:0007669"/>
    <property type="project" value="InterPro"/>
</dbReference>
<dbReference type="InterPro" id="IPR007492">
    <property type="entry name" value="LytTR_DNA-bd_dom"/>
</dbReference>
<dbReference type="Gene3D" id="2.40.50.1020">
    <property type="entry name" value="LytTr DNA-binding domain"/>
    <property type="match status" value="1"/>
</dbReference>
<dbReference type="Proteomes" id="UP000628736">
    <property type="component" value="Unassembled WGS sequence"/>
</dbReference>
<keyword evidence="3" id="KW-1185">Reference proteome</keyword>
<reference evidence="2" key="1">
    <citation type="submission" date="2020-08" db="EMBL/GenBank/DDBJ databases">
        <title>Genome public.</title>
        <authorList>
            <person name="Liu C."/>
            <person name="Sun Q."/>
        </authorList>
    </citation>
    <scope>NUCLEOTIDE SEQUENCE</scope>
    <source>
        <strain evidence="2">NSJ-23</strain>
    </source>
</reference>
<dbReference type="RefSeq" id="WP_147573338.1">
    <property type="nucleotide sequence ID" value="NZ_JACOPO010000002.1"/>
</dbReference>
<evidence type="ECO:0000313" key="2">
    <source>
        <dbReference type="EMBL" id="MBC5721976.1"/>
    </source>
</evidence>
<dbReference type="PANTHER" id="PTHR37299:SF4">
    <property type="entry name" value="TRANSCRIPTIONAL REGULATOR"/>
    <property type="match status" value="1"/>
</dbReference>
<proteinExistence type="predicted"/>
<organism evidence="2 3">
    <name type="scientific">Flintibacter hominis</name>
    <dbReference type="NCBI Taxonomy" id="2763048"/>
    <lineage>
        <taxon>Bacteria</taxon>
        <taxon>Bacillati</taxon>
        <taxon>Bacillota</taxon>
        <taxon>Clostridia</taxon>
        <taxon>Eubacteriales</taxon>
        <taxon>Flintibacter</taxon>
    </lineage>
</organism>
<feature type="domain" description="HTH LytTR-type" evidence="1">
    <location>
        <begin position="42"/>
        <end position="146"/>
    </location>
</feature>
<accession>A0A8J6J7A0</accession>
<dbReference type="InterPro" id="IPR046947">
    <property type="entry name" value="LytR-like"/>
</dbReference>
<dbReference type="PANTHER" id="PTHR37299">
    <property type="entry name" value="TRANSCRIPTIONAL REGULATOR-RELATED"/>
    <property type="match status" value="1"/>
</dbReference>
<evidence type="ECO:0000313" key="3">
    <source>
        <dbReference type="Proteomes" id="UP000628736"/>
    </source>
</evidence>
<dbReference type="EMBL" id="JACOPO010000002">
    <property type="protein sequence ID" value="MBC5721976.1"/>
    <property type="molecule type" value="Genomic_DNA"/>
</dbReference>